<comment type="caution">
    <text evidence="3">The sequence shown here is derived from an EMBL/GenBank/DDBJ whole genome shotgun (WGS) entry which is preliminary data.</text>
</comment>
<name>A0A433XAW8_9HYPH</name>
<feature type="domain" description="EAL" evidence="2">
    <location>
        <begin position="149"/>
        <end position="401"/>
    </location>
</feature>
<evidence type="ECO:0000259" key="2">
    <source>
        <dbReference type="PROSITE" id="PS50883"/>
    </source>
</evidence>
<protein>
    <submittedName>
        <fullName evidence="3">EAL domain-containing protein</fullName>
    </submittedName>
</protein>
<keyword evidence="4" id="KW-1185">Reference proteome</keyword>
<organism evidence="3 4">
    <name type="scientific">Arsenicitalea aurantiaca</name>
    <dbReference type="NCBI Taxonomy" id="1783274"/>
    <lineage>
        <taxon>Bacteria</taxon>
        <taxon>Pseudomonadati</taxon>
        <taxon>Pseudomonadota</taxon>
        <taxon>Alphaproteobacteria</taxon>
        <taxon>Hyphomicrobiales</taxon>
        <taxon>Devosiaceae</taxon>
        <taxon>Arsenicitalea</taxon>
    </lineage>
</organism>
<dbReference type="SUPFAM" id="SSF141868">
    <property type="entry name" value="EAL domain-like"/>
    <property type="match status" value="1"/>
</dbReference>
<reference evidence="3 4" key="1">
    <citation type="journal article" date="2016" name="Int. J. Syst. Evol. Microbiol.">
        <title>Arsenicitalea aurantiaca gen. nov., sp. nov., a new member of the family Hyphomicrobiaceae, isolated from high-arsenic sediment.</title>
        <authorList>
            <person name="Mu Y."/>
            <person name="Zhou L."/>
            <person name="Zeng X.C."/>
            <person name="Liu L."/>
            <person name="Pan Y."/>
            <person name="Chen X."/>
            <person name="Wang J."/>
            <person name="Li S."/>
            <person name="Li W.J."/>
            <person name="Wang Y."/>
        </authorList>
    </citation>
    <scope>NUCLEOTIDE SEQUENCE [LARGE SCALE GENOMIC DNA]</scope>
    <source>
        <strain evidence="3 4">42-50</strain>
    </source>
</reference>
<dbReference type="InterPro" id="IPR035919">
    <property type="entry name" value="EAL_sf"/>
</dbReference>
<accession>A0A433XAW8</accession>
<proteinExistence type="predicted"/>
<feature type="transmembrane region" description="Helical" evidence="1">
    <location>
        <begin position="29"/>
        <end position="50"/>
    </location>
</feature>
<evidence type="ECO:0000256" key="1">
    <source>
        <dbReference type="SAM" id="Phobius"/>
    </source>
</evidence>
<keyword evidence="1" id="KW-0472">Membrane</keyword>
<dbReference type="AlphaFoldDB" id="A0A433XAW8"/>
<dbReference type="SMART" id="SM00052">
    <property type="entry name" value="EAL"/>
    <property type="match status" value="1"/>
</dbReference>
<dbReference type="InterPro" id="IPR001633">
    <property type="entry name" value="EAL_dom"/>
</dbReference>
<dbReference type="OrthoDB" id="7178689at2"/>
<dbReference type="Proteomes" id="UP000281547">
    <property type="component" value="Unassembled WGS sequence"/>
</dbReference>
<keyword evidence="1" id="KW-0812">Transmembrane</keyword>
<dbReference type="RefSeq" id="WP_127188448.1">
    <property type="nucleotide sequence ID" value="NZ_RZNJ01000003.1"/>
</dbReference>
<dbReference type="Pfam" id="PF00563">
    <property type="entry name" value="EAL"/>
    <property type="match status" value="1"/>
</dbReference>
<dbReference type="PROSITE" id="PS50883">
    <property type="entry name" value="EAL"/>
    <property type="match status" value="1"/>
</dbReference>
<evidence type="ECO:0000313" key="4">
    <source>
        <dbReference type="Proteomes" id="UP000281547"/>
    </source>
</evidence>
<dbReference type="Gene3D" id="3.20.20.450">
    <property type="entry name" value="EAL domain"/>
    <property type="match status" value="1"/>
</dbReference>
<keyword evidence="1" id="KW-1133">Transmembrane helix</keyword>
<evidence type="ECO:0000313" key="3">
    <source>
        <dbReference type="EMBL" id="RUT31202.1"/>
    </source>
</evidence>
<sequence>MQALVYIFIACAALGIGVAAYFGLTFTPIEAGVTALVFGCMAVVLMERVLRRRAEARLEKAISDLSRLLSTDAQAGSVLSQRINALVDVNAGSRLESVEADISVLGTVVRQVAETLAEIEDTRRSTPATVPAAVVNTAPATEVDTFPEPVIPLSMLRQALEEQRMVCHIEPIIQLPKRRPHGYDLVPRIGLEDGEFADRPDFMPRRGGEEVVRRIEAFCLEEAIVIARRARTAGQPIILYVPLSRASLSDPDTRTTIEAAIEANRAIAGSLLFAMGEADCRLLSNAEKALLTNLAHLGVGLSLAGATSLRVDFADLAGMGFRNIRIDATGFLTRPQSFTDFHTADIADYAKRFGLDLVGTGVIDEQQLLGLFEDGIVFAQGPHIGGPGPVRSDLMAERKSVRVEIPRRAEA</sequence>
<dbReference type="EMBL" id="RZNJ01000003">
    <property type="protein sequence ID" value="RUT31202.1"/>
    <property type="molecule type" value="Genomic_DNA"/>
</dbReference>
<gene>
    <name evidence="3" type="ORF">EMQ25_10080</name>
</gene>